<evidence type="ECO:0000313" key="2">
    <source>
        <dbReference type="Proteomes" id="UP001295740"/>
    </source>
</evidence>
<dbReference type="PANTHER" id="PTHR38115">
    <property type="entry name" value="LIPOCALIN-LIKE DOMAIN-CONTAINING PROTEIN"/>
    <property type="match status" value="1"/>
</dbReference>
<sequence length="211" mass="22845">MAAPASKTIGDINGKWALNKTLSDPVDPALSMQGIGWLTRKAIGAASVTLDIKQYIGAPKPPSTSTEQVTRIDITQLVTGGLKGTQENRSLDDEFREHSDWLFGTVRGHGRWMGADELAALVAAGGEAVAKGWVDGSGFLAADWIEEGEGGGPKGETHVYSFVESLDSDWTATQVWGFQMVGGERRYARNVVVAKKGKFYNMKMIYDFLSE</sequence>
<comment type="caution">
    <text evidence="1">The sequence shown here is derived from an EMBL/GenBank/DDBJ whole genome shotgun (WGS) entry which is preliminary data.</text>
</comment>
<proteinExistence type="predicted"/>
<keyword evidence="2" id="KW-1185">Reference proteome</keyword>
<gene>
    <name evidence="1" type="ORF">KHLLAP_LOCUS1395</name>
</gene>
<dbReference type="EMBL" id="CAUWAG010000003">
    <property type="protein sequence ID" value="CAJ2500927.1"/>
    <property type="molecule type" value="Genomic_DNA"/>
</dbReference>
<reference evidence="1" key="1">
    <citation type="submission" date="2023-10" db="EMBL/GenBank/DDBJ databases">
        <authorList>
            <person name="Hackl T."/>
        </authorList>
    </citation>
    <scope>NUCLEOTIDE SEQUENCE</scope>
</reference>
<protein>
    <submittedName>
        <fullName evidence="1">Uu.00g037800.m01.CDS01</fullName>
    </submittedName>
</protein>
<evidence type="ECO:0000313" key="1">
    <source>
        <dbReference type="EMBL" id="CAJ2500927.1"/>
    </source>
</evidence>
<accession>A0AAI8YDP6</accession>
<dbReference type="Proteomes" id="UP001295740">
    <property type="component" value="Unassembled WGS sequence"/>
</dbReference>
<dbReference type="InterPro" id="IPR053037">
    <property type="entry name" value="Pericyclase_pydY-like"/>
</dbReference>
<name>A0AAI8YDP6_9PEZI</name>
<dbReference type="AlphaFoldDB" id="A0AAI8YDP6"/>
<dbReference type="PANTHER" id="PTHR38115:SF1">
    <property type="entry name" value="LIPOCALIN-LIKE DOMAIN-CONTAINING PROTEIN"/>
    <property type="match status" value="1"/>
</dbReference>
<organism evidence="1 2">
    <name type="scientific">Anthostomella pinea</name>
    <dbReference type="NCBI Taxonomy" id="933095"/>
    <lineage>
        <taxon>Eukaryota</taxon>
        <taxon>Fungi</taxon>
        <taxon>Dikarya</taxon>
        <taxon>Ascomycota</taxon>
        <taxon>Pezizomycotina</taxon>
        <taxon>Sordariomycetes</taxon>
        <taxon>Xylariomycetidae</taxon>
        <taxon>Xylariales</taxon>
        <taxon>Xylariaceae</taxon>
        <taxon>Anthostomella</taxon>
    </lineage>
</organism>